<dbReference type="RefSeq" id="WP_247200744.1">
    <property type="nucleotide sequence ID" value="NZ_JALKCG010000003.1"/>
</dbReference>
<proteinExistence type="predicted"/>
<dbReference type="InterPro" id="IPR018146">
    <property type="entry name" value="Glyoxalase_1_CS"/>
</dbReference>
<gene>
    <name evidence="3" type="ORF">MWN33_11465</name>
</gene>
<feature type="domain" description="VOC" evidence="2">
    <location>
        <begin position="2"/>
        <end position="121"/>
    </location>
</feature>
<dbReference type="InterPro" id="IPR029068">
    <property type="entry name" value="Glyas_Bleomycin-R_OHBP_Dase"/>
</dbReference>
<keyword evidence="1" id="KW-0479">Metal-binding</keyword>
<dbReference type="InterPro" id="IPR004360">
    <property type="entry name" value="Glyas_Fos-R_dOase_dom"/>
</dbReference>
<dbReference type="PANTHER" id="PTHR10374:SF30">
    <property type="entry name" value="LACTOYLGLUTATHIONE LYASE"/>
    <property type="match status" value="1"/>
</dbReference>
<sequence>MKYLHTMVRVTDIDASLDFYCNKLGLVEVRRKDVPQGRFTLIFLAAPGQEGVAEVELTHNWDPEAYGEGRNFGHLAYEVDDIYEACRKLQEGGVTINRPPRDGRMAFVRSPDNISIELLQKGEALPPQEPWASAPNIGKW</sequence>
<dbReference type="PANTHER" id="PTHR10374">
    <property type="entry name" value="LACTOYLGLUTATHIONE LYASE GLYOXALASE I"/>
    <property type="match status" value="1"/>
</dbReference>
<protein>
    <submittedName>
        <fullName evidence="3">VOC family protein</fullName>
    </submittedName>
</protein>
<evidence type="ECO:0000259" key="2">
    <source>
        <dbReference type="PROSITE" id="PS51819"/>
    </source>
</evidence>
<dbReference type="Pfam" id="PF00903">
    <property type="entry name" value="Glyoxalase"/>
    <property type="match status" value="1"/>
</dbReference>
<dbReference type="SUPFAM" id="SSF54593">
    <property type="entry name" value="Glyoxalase/Bleomycin resistance protein/Dihydroxybiphenyl dioxygenase"/>
    <property type="match status" value="1"/>
</dbReference>
<dbReference type="Gene3D" id="3.10.180.10">
    <property type="entry name" value="2,3-Dihydroxybiphenyl 1,2-Dioxygenase, domain 1"/>
    <property type="match status" value="1"/>
</dbReference>
<dbReference type="PROSITE" id="PS00934">
    <property type="entry name" value="GLYOXALASE_I_1"/>
    <property type="match status" value="1"/>
</dbReference>
<organism evidence="3 4">
    <name type="scientific">Ancylobacter koreensis</name>
    <dbReference type="NCBI Taxonomy" id="266121"/>
    <lineage>
        <taxon>Bacteria</taxon>
        <taxon>Pseudomonadati</taxon>
        <taxon>Pseudomonadota</taxon>
        <taxon>Alphaproteobacteria</taxon>
        <taxon>Hyphomicrobiales</taxon>
        <taxon>Xanthobacteraceae</taxon>
        <taxon>Ancylobacter</taxon>
    </lineage>
</organism>
<dbReference type="EMBL" id="JALKCG010000003">
    <property type="protein sequence ID" value="MCK0208647.1"/>
    <property type="molecule type" value="Genomic_DNA"/>
</dbReference>
<evidence type="ECO:0000256" key="1">
    <source>
        <dbReference type="ARBA" id="ARBA00022723"/>
    </source>
</evidence>
<comment type="caution">
    <text evidence="3">The sequence shown here is derived from an EMBL/GenBank/DDBJ whole genome shotgun (WGS) entry which is preliminary data.</text>
</comment>
<reference evidence="4" key="1">
    <citation type="submission" date="2023-07" db="EMBL/GenBank/DDBJ databases">
        <title>Ancylobacter moscoviensis sp. nov., facultatively methylotrophic bacteria from activated sludge and the reclassification of Starkeya novella (Starkey 1934) Kelly et al. 2000 as Ancylobacter novellus comb. nov., Starkeya koreensis Im et al. 2006 as Ancylobacter koreensis comb.nov., Angulomicrobium tetraedrale Vasil'eva et al. 1986 as Ancylobacter tetraedralis comb. nov., Angulomicrobium amanitiforme Fritz et al. 2004 as Ancylobacter amanitiformis comb. nov. and Methylorhabdus multivorans Doronina et al. 1996 as Ancylobacter multivorans comb. nov. and emended description of the genus Ancylobacter.</title>
        <authorList>
            <person name="Doronina N."/>
            <person name="Chemodurova A."/>
            <person name="Grouzdev D."/>
            <person name="Koziaeva V."/>
            <person name="Shi W."/>
            <person name="Wu L."/>
            <person name="Kaparullina E."/>
        </authorList>
    </citation>
    <scope>NUCLEOTIDE SEQUENCE [LARGE SCALE GENOMIC DNA]</scope>
    <source>
        <strain evidence="4">Jip08</strain>
    </source>
</reference>
<name>A0ABT0DMZ0_9HYPH</name>
<evidence type="ECO:0000313" key="3">
    <source>
        <dbReference type="EMBL" id="MCK0208647.1"/>
    </source>
</evidence>
<dbReference type="Proteomes" id="UP001202867">
    <property type="component" value="Unassembled WGS sequence"/>
</dbReference>
<keyword evidence="4" id="KW-1185">Reference proteome</keyword>
<accession>A0ABT0DMZ0</accession>
<dbReference type="InterPro" id="IPR037523">
    <property type="entry name" value="VOC_core"/>
</dbReference>
<dbReference type="PROSITE" id="PS51819">
    <property type="entry name" value="VOC"/>
    <property type="match status" value="1"/>
</dbReference>
<evidence type="ECO:0000313" key="4">
    <source>
        <dbReference type="Proteomes" id="UP001202867"/>
    </source>
</evidence>